<dbReference type="PROSITE" id="PS50088">
    <property type="entry name" value="ANK_REPEAT"/>
    <property type="match status" value="4"/>
</dbReference>
<evidence type="ECO:0000313" key="3">
    <source>
        <dbReference type="EMBL" id="KAK1698586.1"/>
    </source>
</evidence>
<feature type="domain" description="Serine/threonine-protein kinase BSK1-like TPR repeats" evidence="2">
    <location>
        <begin position="271"/>
        <end position="342"/>
    </location>
</feature>
<dbReference type="InterPro" id="IPR051616">
    <property type="entry name" value="Cul2-RING_E3_ligase_SR"/>
</dbReference>
<dbReference type="EMBL" id="JAUUTY010000001">
    <property type="protein sequence ID" value="KAK1698586.1"/>
    <property type="molecule type" value="Genomic_DNA"/>
</dbReference>
<feature type="repeat" description="ANK" evidence="1">
    <location>
        <begin position="129"/>
        <end position="161"/>
    </location>
</feature>
<evidence type="ECO:0000259" key="2">
    <source>
        <dbReference type="Pfam" id="PF25575"/>
    </source>
</evidence>
<dbReference type="Gene3D" id="1.25.40.20">
    <property type="entry name" value="Ankyrin repeat-containing domain"/>
    <property type="match status" value="2"/>
</dbReference>
<dbReference type="Pfam" id="PF25575">
    <property type="entry name" value="TPR_BSK1_C"/>
    <property type="match status" value="1"/>
</dbReference>
<protein>
    <recommendedName>
        <fullName evidence="2">Serine/threonine-protein kinase BSK1-like TPR repeats domain-containing protein</fullName>
    </recommendedName>
</protein>
<dbReference type="Pfam" id="PF12796">
    <property type="entry name" value="Ank_2"/>
    <property type="match status" value="1"/>
</dbReference>
<keyword evidence="1" id="KW-0040">ANK repeat</keyword>
<dbReference type="Pfam" id="PF00023">
    <property type="entry name" value="Ank"/>
    <property type="match status" value="1"/>
</dbReference>
<dbReference type="PRINTS" id="PR01415">
    <property type="entry name" value="ANKYRIN"/>
</dbReference>
<dbReference type="PANTHER" id="PTHR46224">
    <property type="entry name" value="ANKYRIN REPEAT FAMILY PROTEIN"/>
    <property type="match status" value="1"/>
</dbReference>
<dbReference type="InterPro" id="IPR002110">
    <property type="entry name" value="Ankyrin_rpt"/>
</dbReference>
<dbReference type="AlphaFoldDB" id="A0AAD8U2A6"/>
<dbReference type="InterPro" id="IPR036770">
    <property type="entry name" value="Ankyrin_rpt-contain_sf"/>
</dbReference>
<dbReference type="SUPFAM" id="SSF48403">
    <property type="entry name" value="Ankyrin repeat"/>
    <property type="match status" value="1"/>
</dbReference>
<dbReference type="PROSITE" id="PS50297">
    <property type="entry name" value="ANK_REP_REGION"/>
    <property type="match status" value="4"/>
</dbReference>
<reference evidence="3" key="1">
    <citation type="submission" date="2023-07" db="EMBL/GenBank/DDBJ databases">
        <title>A chromosome-level genome assembly of Lolium multiflorum.</title>
        <authorList>
            <person name="Chen Y."/>
            <person name="Copetti D."/>
            <person name="Kolliker R."/>
            <person name="Studer B."/>
        </authorList>
    </citation>
    <scope>NUCLEOTIDE SEQUENCE</scope>
    <source>
        <strain evidence="3">02402/16</strain>
        <tissue evidence="3">Leaf</tissue>
    </source>
</reference>
<dbReference type="SMART" id="SM00248">
    <property type="entry name" value="ANK"/>
    <property type="match status" value="5"/>
</dbReference>
<dbReference type="Proteomes" id="UP001231189">
    <property type="component" value="Unassembled WGS sequence"/>
</dbReference>
<sequence length="393" mass="42657">MAPPRSASTPGGAAMLNLIFDAAFDGDLPSFKRLVTMLDDTGKGRLREAVEALRWADEGMMKGLSPLHVAASRGSMEVCRYLVQELGVDVNVVDGEGRTPLFWAVLSKNVSAAKYLLDHGANQDRPNHDGFSPLHEAVGSGDCEMVKLLLAKGAYVDPVASCGTPLHLAATQGQDGTMKILLDHNADVNKMVNGKTPMMAALDADSKLCILILMKAGADRESYLAYSGEKLRAANVISADFFNSVMEDAAAGLTPNDDEPLAKRKTRVAGYKAMANYAFKTKDYNNAILTYSLLILLEPADATWFSNRSLCWYHMGDGAKALADANECRRIRPDWPKACYRQGTALMLLKDYKGASQRFCDGLKLEPGNADIDAALRKALESLRRESRGSKAK</sequence>
<proteinExistence type="predicted"/>
<dbReference type="InterPro" id="IPR058209">
    <property type="entry name" value="TPR_BSK1_C"/>
</dbReference>
<dbReference type="SMART" id="SM00028">
    <property type="entry name" value="TPR"/>
    <property type="match status" value="3"/>
</dbReference>
<organism evidence="3 4">
    <name type="scientific">Lolium multiflorum</name>
    <name type="common">Italian ryegrass</name>
    <name type="synonym">Lolium perenne subsp. multiflorum</name>
    <dbReference type="NCBI Taxonomy" id="4521"/>
    <lineage>
        <taxon>Eukaryota</taxon>
        <taxon>Viridiplantae</taxon>
        <taxon>Streptophyta</taxon>
        <taxon>Embryophyta</taxon>
        <taxon>Tracheophyta</taxon>
        <taxon>Spermatophyta</taxon>
        <taxon>Magnoliopsida</taxon>
        <taxon>Liliopsida</taxon>
        <taxon>Poales</taxon>
        <taxon>Poaceae</taxon>
        <taxon>BOP clade</taxon>
        <taxon>Pooideae</taxon>
        <taxon>Poodae</taxon>
        <taxon>Poeae</taxon>
        <taxon>Poeae Chloroplast Group 2 (Poeae type)</taxon>
        <taxon>Loliodinae</taxon>
        <taxon>Loliinae</taxon>
        <taxon>Lolium</taxon>
    </lineage>
</organism>
<comment type="caution">
    <text evidence="3">The sequence shown here is derived from an EMBL/GenBank/DDBJ whole genome shotgun (WGS) entry which is preliminary data.</text>
</comment>
<feature type="repeat" description="ANK" evidence="1">
    <location>
        <begin position="62"/>
        <end position="95"/>
    </location>
</feature>
<dbReference type="SUPFAM" id="SSF48452">
    <property type="entry name" value="TPR-like"/>
    <property type="match status" value="1"/>
</dbReference>
<dbReference type="PANTHER" id="PTHR46224:SF41">
    <property type="entry name" value="OS03G0621400 PROTEIN"/>
    <property type="match status" value="1"/>
</dbReference>
<accession>A0AAD8U2A6</accession>
<feature type="repeat" description="ANK" evidence="1">
    <location>
        <begin position="96"/>
        <end position="128"/>
    </location>
</feature>
<evidence type="ECO:0000256" key="1">
    <source>
        <dbReference type="PROSITE-ProRule" id="PRU00023"/>
    </source>
</evidence>
<name>A0AAD8U2A6_LOLMU</name>
<dbReference type="InterPro" id="IPR011990">
    <property type="entry name" value="TPR-like_helical_dom_sf"/>
</dbReference>
<keyword evidence="4" id="KW-1185">Reference proteome</keyword>
<gene>
    <name evidence="3" type="ORF">QYE76_015283</name>
</gene>
<evidence type="ECO:0000313" key="4">
    <source>
        <dbReference type="Proteomes" id="UP001231189"/>
    </source>
</evidence>
<dbReference type="InterPro" id="IPR019734">
    <property type="entry name" value="TPR_rpt"/>
</dbReference>
<dbReference type="Gene3D" id="1.25.40.10">
    <property type="entry name" value="Tetratricopeptide repeat domain"/>
    <property type="match status" value="1"/>
</dbReference>
<feature type="repeat" description="ANK" evidence="1">
    <location>
        <begin position="161"/>
        <end position="193"/>
    </location>
</feature>